<proteinExistence type="predicted"/>
<name>A0A3M7T906_BRAPC</name>
<organism evidence="1 2">
    <name type="scientific">Brachionus plicatilis</name>
    <name type="common">Marine rotifer</name>
    <name type="synonym">Brachionus muelleri</name>
    <dbReference type="NCBI Taxonomy" id="10195"/>
    <lineage>
        <taxon>Eukaryota</taxon>
        <taxon>Metazoa</taxon>
        <taxon>Spiralia</taxon>
        <taxon>Gnathifera</taxon>
        <taxon>Rotifera</taxon>
        <taxon>Eurotatoria</taxon>
        <taxon>Monogononta</taxon>
        <taxon>Pseudotrocha</taxon>
        <taxon>Ploima</taxon>
        <taxon>Brachionidae</taxon>
        <taxon>Brachionus</taxon>
    </lineage>
</organism>
<gene>
    <name evidence="1" type="ORF">BpHYR1_054057</name>
</gene>
<dbReference type="Proteomes" id="UP000276133">
    <property type="component" value="Unassembled WGS sequence"/>
</dbReference>
<evidence type="ECO:0000313" key="2">
    <source>
        <dbReference type="Proteomes" id="UP000276133"/>
    </source>
</evidence>
<reference evidence="1 2" key="1">
    <citation type="journal article" date="2018" name="Sci. Rep.">
        <title>Genomic signatures of local adaptation to the degree of environmental predictability in rotifers.</title>
        <authorList>
            <person name="Franch-Gras L."/>
            <person name="Hahn C."/>
            <person name="Garcia-Roger E.M."/>
            <person name="Carmona M.J."/>
            <person name="Serra M."/>
            <person name="Gomez A."/>
        </authorList>
    </citation>
    <scope>NUCLEOTIDE SEQUENCE [LARGE SCALE GENOMIC DNA]</scope>
    <source>
        <strain evidence="1">HYR1</strain>
    </source>
</reference>
<dbReference type="EMBL" id="REGN01000090">
    <property type="protein sequence ID" value="RNA44542.1"/>
    <property type="molecule type" value="Genomic_DNA"/>
</dbReference>
<keyword evidence="2" id="KW-1185">Reference proteome</keyword>
<accession>A0A3M7T906</accession>
<dbReference type="AlphaFoldDB" id="A0A3M7T906"/>
<sequence length="73" mass="8181">MNNVPMVQTNVERDLGIYLTSDLKWSHQASQAANKANTATKARLCLALLRSPKSLFTIVKNIMETNFDENSNI</sequence>
<comment type="caution">
    <text evidence="1">The sequence shown here is derived from an EMBL/GenBank/DDBJ whole genome shotgun (WGS) entry which is preliminary data.</text>
</comment>
<evidence type="ECO:0000313" key="1">
    <source>
        <dbReference type="EMBL" id="RNA44542.1"/>
    </source>
</evidence>
<protein>
    <submittedName>
        <fullName evidence="1">Uncharacterized protein</fullName>
    </submittedName>
</protein>